<keyword evidence="3 7" id="KW-0812">Transmembrane</keyword>
<comment type="subcellular location">
    <subcellularLocation>
        <location evidence="1 7">Endoplasmic reticulum membrane</location>
        <topology evidence="1 7">Multi-pass membrane protein</topology>
    </subcellularLocation>
</comment>
<dbReference type="InterPro" id="IPR035952">
    <property type="entry name" value="Rhomboid-like_sf"/>
</dbReference>
<keyword evidence="5 7" id="KW-1133">Transmembrane helix</keyword>
<dbReference type="OrthoDB" id="1716531at2759"/>
<evidence type="ECO:0000313" key="8">
    <source>
        <dbReference type="EMBL" id="ODQ58214.1"/>
    </source>
</evidence>
<evidence type="ECO:0000313" key="9">
    <source>
        <dbReference type="Proteomes" id="UP000094112"/>
    </source>
</evidence>
<dbReference type="EMBL" id="KV454212">
    <property type="protein sequence ID" value="ODQ58214.1"/>
    <property type="molecule type" value="Genomic_DNA"/>
</dbReference>
<dbReference type="GeneID" id="30199361"/>
<name>A0A1E3NYU8_WICAA</name>
<dbReference type="Pfam" id="PF04511">
    <property type="entry name" value="DER1"/>
    <property type="match status" value="1"/>
</dbReference>
<dbReference type="RefSeq" id="XP_019037421.1">
    <property type="nucleotide sequence ID" value="XM_019182115.1"/>
</dbReference>
<evidence type="ECO:0000256" key="2">
    <source>
        <dbReference type="ARBA" id="ARBA00008917"/>
    </source>
</evidence>
<dbReference type="InterPro" id="IPR007599">
    <property type="entry name" value="DER1"/>
</dbReference>
<keyword evidence="6 7" id="KW-0472">Membrane</keyword>
<keyword evidence="4 7" id="KW-0256">Endoplasmic reticulum</keyword>
<feature type="transmembrane region" description="Helical" evidence="7">
    <location>
        <begin position="135"/>
        <end position="160"/>
    </location>
</feature>
<organism evidence="8 9">
    <name type="scientific">Wickerhamomyces anomalus (strain ATCC 58044 / CBS 1984 / NCYC 433 / NRRL Y-366-8)</name>
    <name type="common">Yeast</name>
    <name type="synonym">Hansenula anomala</name>
    <dbReference type="NCBI Taxonomy" id="683960"/>
    <lineage>
        <taxon>Eukaryota</taxon>
        <taxon>Fungi</taxon>
        <taxon>Dikarya</taxon>
        <taxon>Ascomycota</taxon>
        <taxon>Saccharomycotina</taxon>
        <taxon>Saccharomycetes</taxon>
        <taxon>Phaffomycetales</taxon>
        <taxon>Wickerhamomycetaceae</taxon>
        <taxon>Wickerhamomyces</taxon>
    </lineage>
</organism>
<reference evidence="8 9" key="1">
    <citation type="journal article" date="2016" name="Proc. Natl. Acad. Sci. U.S.A.">
        <title>Comparative genomics of biotechnologically important yeasts.</title>
        <authorList>
            <person name="Riley R."/>
            <person name="Haridas S."/>
            <person name="Wolfe K.H."/>
            <person name="Lopes M.R."/>
            <person name="Hittinger C.T."/>
            <person name="Goeker M."/>
            <person name="Salamov A.A."/>
            <person name="Wisecaver J.H."/>
            <person name="Long T.M."/>
            <person name="Calvey C.H."/>
            <person name="Aerts A.L."/>
            <person name="Barry K.W."/>
            <person name="Choi C."/>
            <person name="Clum A."/>
            <person name="Coughlan A.Y."/>
            <person name="Deshpande S."/>
            <person name="Douglass A.P."/>
            <person name="Hanson S.J."/>
            <person name="Klenk H.-P."/>
            <person name="LaButti K.M."/>
            <person name="Lapidus A."/>
            <person name="Lindquist E.A."/>
            <person name="Lipzen A.M."/>
            <person name="Meier-Kolthoff J.P."/>
            <person name="Ohm R.A."/>
            <person name="Otillar R.P."/>
            <person name="Pangilinan J.L."/>
            <person name="Peng Y."/>
            <person name="Rokas A."/>
            <person name="Rosa C.A."/>
            <person name="Scheuner C."/>
            <person name="Sibirny A.A."/>
            <person name="Slot J.C."/>
            <person name="Stielow J.B."/>
            <person name="Sun H."/>
            <person name="Kurtzman C.P."/>
            <person name="Blackwell M."/>
            <person name="Grigoriev I.V."/>
            <person name="Jeffries T.W."/>
        </authorList>
    </citation>
    <scope>NUCLEOTIDE SEQUENCE [LARGE SCALE GENOMIC DNA]</scope>
    <source>
        <strain evidence="9">ATCC 58044 / CBS 1984 / NCYC 433 / NRRL Y-366-8</strain>
    </source>
</reference>
<evidence type="ECO:0000256" key="6">
    <source>
        <dbReference type="ARBA" id="ARBA00023136"/>
    </source>
</evidence>
<dbReference type="PANTHER" id="PTHR11009">
    <property type="entry name" value="DER1-LIKE PROTEIN, DERLIN"/>
    <property type="match status" value="1"/>
</dbReference>
<evidence type="ECO:0000256" key="3">
    <source>
        <dbReference type="ARBA" id="ARBA00022692"/>
    </source>
</evidence>
<evidence type="ECO:0000256" key="7">
    <source>
        <dbReference type="RuleBase" id="RU363059"/>
    </source>
</evidence>
<dbReference type="GO" id="GO:0005789">
    <property type="term" value="C:endoplasmic reticulum membrane"/>
    <property type="evidence" value="ECO:0007669"/>
    <property type="project" value="UniProtKB-SubCell"/>
</dbReference>
<dbReference type="AlphaFoldDB" id="A0A1E3NYU8"/>
<dbReference type="SUPFAM" id="SSF144091">
    <property type="entry name" value="Rhomboid-like"/>
    <property type="match status" value="1"/>
</dbReference>
<dbReference type="GO" id="GO:0006950">
    <property type="term" value="P:response to stress"/>
    <property type="evidence" value="ECO:0007669"/>
    <property type="project" value="UniProtKB-ARBA"/>
</dbReference>
<dbReference type="STRING" id="683960.A0A1E3NYU8"/>
<feature type="transmembrane region" description="Helical" evidence="7">
    <location>
        <begin position="92"/>
        <end position="110"/>
    </location>
</feature>
<accession>A0A1E3NYU8</accession>
<protein>
    <recommendedName>
        <fullName evidence="7">Derlin</fullName>
    </recommendedName>
</protein>
<comment type="similarity">
    <text evidence="2 7">Belongs to the derlin family.</text>
</comment>
<feature type="transmembrane region" description="Helical" evidence="7">
    <location>
        <begin position="172"/>
        <end position="194"/>
    </location>
</feature>
<feature type="transmembrane region" description="Helical" evidence="7">
    <location>
        <begin position="52"/>
        <end position="76"/>
    </location>
</feature>
<comment type="function">
    <text evidence="7">May be involved in the degradation of misfolded endoplasmic reticulum (ER) luminal proteins.</text>
</comment>
<keyword evidence="9" id="KW-1185">Reference proteome</keyword>
<evidence type="ECO:0000256" key="5">
    <source>
        <dbReference type="ARBA" id="ARBA00022989"/>
    </source>
</evidence>
<proteinExistence type="inferred from homology"/>
<evidence type="ECO:0000256" key="1">
    <source>
        <dbReference type="ARBA" id="ARBA00004477"/>
    </source>
</evidence>
<evidence type="ECO:0000256" key="4">
    <source>
        <dbReference type="ARBA" id="ARBA00022824"/>
    </source>
</evidence>
<dbReference type="Proteomes" id="UP000094112">
    <property type="component" value="Unassembled WGS sequence"/>
</dbReference>
<sequence length="204" mass="24095">MERIPVNWITDIPIVTRTWTVSILLTSVLVDSNIIKLHDIILTPNLIRQQPWRLITCFLFMGHFDINLVLSLYLIVQYSRQLEESFNRTRDYLWFITTCSILLILYSTYIRNLGFLGNFLNEALNYIWSRQNPDVMMGFLGLIEFKAGYLSFLLIFMSFLRNPSGWDYKLELAPFFIGHVVFYFDAVWAKVFGFNPLAAPWNWL</sequence>
<gene>
    <name evidence="8" type="ORF">WICANDRAFT_33843</name>
</gene>